<accession>A0A1R1PQW7</accession>
<sequence length="515" mass="56726">MKKALVNGLISLYYASAVEFGKQASNNEKHEYPMIGIKPPQLQAVTTPSEAPTYPAFNTNIFWQNDVCNGFGSAFIYGTPLSIGNYFMIGLTTGDGPVNNMYEISFGYGKNLSGIKKVQGGPLVAAGQGLGIDSTNFFSFYIFTRSTGYFDVGIGKDGETAGISIISWTDPTPYPWFKKWAGYGDDQVTWKEYLWESCTRVFLPTSSTNFPVITTTASTDVTVTTTNTSTLVENTTTITPTTTSKVETTILNVSDSTTTTTTTTFTSEPTETPTVTITSTESKTDESISTEKPVVTLNVDSISTVYSTETVSGCEMTSTKVCVETTYKYKKNKYECYNNKCHPNRWVCGKVNKYCGRNIEGCACNPYNPEKNLMRSVCKGNNALFIARVTTKNDFYLGLVTKNNKAQANDNHYLDFFWSNTANKKSGVRTRGANFSSLKFLGPEKQLSKKTTVFAQIDGDRVVYGIGDPYSRPGGVRVFNSGKLGKVEDWKYFIFGSNGKARIESIEVICPHVHP</sequence>
<protein>
    <submittedName>
        <fullName evidence="1">Uncharacterized protein</fullName>
    </submittedName>
</protein>
<dbReference type="Proteomes" id="UP000188320">
    <property type="component" value="Unassembled WGS sequence"/>
</dbReference>
<comment type="caution">
    <text evidence="1">The sequence shown here is derived from an EMBL/GenBank/DDBJ whole genome shotgun (WGS) entry which is preliminary data.</text>
</comment>
<name>A0A1R1PQW7_ZANCU</name>
<organism evidence="1 2">
    <name type="scientific">Zancudomyces culisetae</name>
    <name type="common">Gut fungus</name>
    <name type="synonym">Smittium culisetae</name>
    <dbReference type="NCBI Taxonomy" id="1213189"/>
    <lineage>
        <taxon>Eukaryota</taxon>
        <taxon>Fungi</taxon>
        <taxon>Fungi incertae sedis</taxon>
        <taxon>Zoopagomycota</taxon>
        <taxon>Kickxellomycotina</taxon>
        <taxon>Harpellomycetes</taxon>
        <taxon>Harpellales</taxon>
        <taxon>Legeriomycetaceae</taxon>
        <taxon>Zancudomyces</taxon>
    </lineage>
</organism>
<dbReference type="EMBL" id="LSSK01000430">
    <property type="protein sequence ID" value="OMH83357.1"/>
    <property type="molecule type" value="Genomic_DNA"/>
</dbReference>
<evidence type="ECO:0000313" key="2">
    <source>
        <dbReference type="Proteomes" id="UP000188320"/>
    </source>
</evidence>
<dbReference type="AlphaFoldDB" id="A0A1R1PQW7"/>
<keyword evidence="2" id="KW-1185">Reference proteome</keyword>
<reference evidence="2" key="1">
    <citation type="submission" date="2017-01" db="EMBL/GenBank/DDBJ databases">
        <authorList>
            <person name="Wang Y."/>
            <person name="White M."/>
            <person name="Kvist S."/>
            <person name="Moncalvo J.-M."/>
        </authorList>
    </citation>
    <scope>NUCLEOTIDE SEQUENCE [LARGE SCALE GENOMIC DNA]</scope>
    <source>
        <strain evidence="2">COL-18-3</strain>
    </source>
</reference>
<gene>
    <name evidence="1" type="ORF">AX774_g3142</name>
</gene>
<evidence type="ECO:0000313" key="1">
    <source>
        <dbReference type="EMBL" id="OMH83357.1"/>
    </source>
</evidence>
<proteinExistence type="predicted"/>